<dbReference type="InterPro" id="IPR010982">
    <property type="entry name" value="Lambda_DNA-bd_dom_sf"/>
</dbReference>
<keyword evidence="4" id="KW-1185">Reference proteome</keyword>
<reference evidence="3 4" key="1">
    <citation type="submission" date="2018-09" db="EMBL/GenBank/DDBJ databases">
        <authorList>
            <person name="Zhu H."/>
        </authorList>
    </citation>
    <scope>NUCLEOTIDE SEQUENCE [LARGE SCALE GENOMIC DNA]</scope>
    <source>
        <strain evidence="3 4">K2W22B-5</strain>
    </source>
</reference>
<dbReference type="AlphaFoldDB" id="A0A418VWY7"/>
<name>A0A418VWY7_9PROT</name>
<feature type="region of interest" description="Disordered" evidence="1">
    <location>
        <begin position="74"/>
        <end position="97"/>
    </location>
</feature>
<dbReference type="OrthoDB" id="5659783at2"/>
<dbReference type="CDD" id="cd00093">
    <property type="entry name" value="HTH_XRE"/>
    <property type="match status" value="1"/>
</dbReference>
<gene>
    <name evidence="3" type="ORF">D3877_16225</name>
</gene>
<dbReference type="Gene3D" id="1.10.260.40">
    <property type="entry name" value="lambda repressor-like DNA-binding domains"/>
    <property type="match status" value="1"/>
</dbReference>
<dbReference type="InterPro" id="IPR001387">
    <property type="entry name" value="Cro/C1-type_HTH"/>
</dbReference>
<evidence type="ECO:0000313" key="4">
    <source>
        <dbReference type="Proteomes" id="UP000283458"/>
    </source>
</evidence>
<sequence length="97" mass="10624">MSALNAPNPMSDWSQLRNTLFQRRETLGLRQSDVANLAGFGLRSLERWEAAQAEPHAFNLFLWCAALGVRLVPTTPALGSKNPDPPPSGRAIAPKEE</sequence>
<dbReference type="EMBL" id="QYUL01000002">
    <property type="protein sequence ID" value="RJF81669.1"/>
    <property type="molecule type" value="Genomic_DNA"/>
</dbReference>
<proteinExistence type="predicted"/>
<dbReference type="GO" id="GO:0003677">
    <property type="term" value="F:DNA binding"/>
    <property type="evidence" value="ECO:0007669"/>
    <property type="project" value="InterPro"/>
</dbReference>
<feature type="domain" description="HTH cro/C1-type" evidence="2">
    <location>
        <begin position="19"/>
        <end position="74"/>
    </location>
</feature>
<organism evidence="3 4">
    <name type="scientific">Azospirillum cavernae</name>
    <dbReference type="NCBI Taxonomy" id="2320860"/>
    <lineage>
        <taxon>Bacteria</taxon>
        <taxon>Pseudomonadati</taxon>
        <taxon>Pseudomonadota</taxon>
        <taxon>Alphaproteobacteria</taxon>
        <taxon>Rhodospirillales</taxon>
        <taxon>Azospirillaceae</taxon>
        <taxon>Azospirillum</taxon>
    </lineage>
</organism>
<dbReference type="RefSeq" id="WP_119831761.1">
    <property type="nucleotide sequence ID" value="NZ_QYUL01000002.1"/>
</dbReference>
<evidence type="ECO:0000313" key="3">
    <source>
        <dbReference type="EMBL" id="RJF81669.1"/>
    </source>
</evidence>
<accession>A0A418VWY7</accession>
<dbReference type="Pfam" id="PF01381">
    <property type="entry name" value="HTH_3"/>
    <property type="match status" value="1"/>
</dbReference>
<dbReference type="SMART" id="SM00530">
    <property type="entry name" value="HTH_XRE"/>
    <property type="match status" value="1"/>
</dbReference>
<evidence type="ECO:0000259" key="2">
    <source>
        <dbReference type="SMART" id="SM00530"/>
    </source>
</evidence>
<comment type="caution">
    <text evidence="3">The sequence shown here is derived from an EMBL/GenBank/DDBJ whole genome shotgun (WGS) entry which is preliminary data.</text>
</comment>
<dbReference type="Proteomes" id="UP000283458">
    <property type="component" value="Unassembled WGS sequence"/>
</dbReference>
<evidence type="ECO:0000256" key="1">
    <source>
        <dbReference type="SAM" id="MobiDB-lite"/>
    </source>
</evidence>
<dbReference type="SUPFAM" id="SSF47413">
    <property type="entry name" value="lambda repressor-like DNA-binding domains"/>
    <property type="match status" value="1"/>
</dbReference>
<protein>
    <submittedName>
        <fullName evidence="3">XRE family transcriptional regulator</fullName>
    </submittedName>
</protein>